<dbReference type="CDD" id="cd00564">
    <property type="entry name" value="TMP_TenI"/>
    <property type="match status" value="1"/>
</dbReference>
<evidence type="ECO:0000256" key="8">
    <source>
        <dbReference type="ARBA" id="ARBA00047883"/>
    </source>
</evidence>
<dbReference type="InterPro" id="IPR036206">
    <property type="entry name" value="ThiamineP_synth_sf"/>
</dbReference>
<evidence type="ECO:0000256" key="10">
    <source>
        <dbReference type="RuleBase" id="RU003826"/>
    </source>
</evidence>
<dbReference type="InterPro" id="IPR022998">
    <property type="entry name" value="ThiamineP_synth_TenI"/>
</dbReference>
<comment type="caution">
    <text evidence="9">Lacks conserved residue(s) required for the propagation of feature annotation.</text>
</comment>
<dbReference type="UniPathway" id="UPA00060">
    <property type="reaction ID" value="UER00141"/>
</dbReference>
<comment type="similarity">
    <text evidence="9 10">Belongs to the thiamine-phosphate synthase family.</text>
</comment>
<dbReference type="PANTHER" id="PTHR20857">
    <property type="entry name" value="THIAMINE-PHOSPHATE PYROPHOSPHORYLASE"/>
    <property type="match status" value="1"/>
</dbReference>
<evidence type="ECO:0000256" key="7">
    <source>
        <dbReference type="ARBA" id="ARBA00047851"/>
    </source>
</evidence>
<dbReference type="GO" id="GO:0009229">
    <property type="term" value="P:thiamine diphosphate biosynthetic process"/>
    <property type="evidence" value="ECO:0007669"/>
    <property type="project" value="UniProtKB-UniRule"/>
</dbReference>
<feature type="domain" description="Thiamine phosphate synthase/TenI" evidence="12">
    <location>
        <begin position="15"/>
        <end position="194"/>
    </location>
</feature>
<feature type="binding site" evidence="9">
    <location>
        <position position="143"/>
    </location>
    <ligand>
        <name>4-amino-2-methyl-5-(diphosphooxymethyl)pyrimidine</name>
        <dbReference type="ChEBI" id="CHEBI:57841"/>
    </ligand>
</feature>
<dbReference type="Proteomes" id="UP000001520">
    <property type="component" value="Chromosome"/>
</dbReference>
<keyword evidence="5 9" id="KW-0784">Thiamine biosynthesis</keyword>
<reference evidence="13 14" key="1">
    <citation type="journal article" date="2010" name="DNA Res.">
        <title>Bacterial lifestyle in a deep-sea hydrothermal vent chimney revealed by the genome sequence of the thermophilic bacterium Deferribacter desulfuricans SSM1.</title>
        <authorList>
            <person name="Takaki Y."/>
            <person name="Shimamura S."/>
            <person name="Nakagawa S."/>
            <person name="Fukuhara Y."/>
            <person name="Horikawa H."/>
            <person name="Ankai A."/>
            <person name="Harada T."/>
            <person name="Hosoyama A."/>
            <person name="Oguchi A."/>
            <person name="Fukui S."/>
            <person name="Fujita N."/>
            <person name="Takami H."/>
            <person name="Takai K."/>
        </authorList>
    </citation>
    <scope>NUCLEOTIDE SEQUENCE [LARGE SCALE GENOMIC DNA]</scope>
    <source>
        <strain evidence="14">DSM 14783 / JCM 11476 / NBRC 101012 / SSM1</strain>
    </source>
</reference>
<feature type="binding site" evidence="9">
    <location>
        <position position="77"/>
    </location>
    <ligand>
        <name>Mg(2+)</name>
        <dbReference type="ChEBI" id="CHEBI:18420"/>
    </ligand>
</feature>
<dbReference type="OrthoDB" id="9812206at2"/>
<evidence type="ECO:0000256" key="3">
    <source>
        <dbReference type="ARBA" id="ARBA00022723"/>
    </source>
</evidence>
<evidence type="ECO:0000256" key="4">
    <source>
        <dbReference type="ARBA" id="ARBA00022842"/>
    </source>
</evidence>
<evidence type="ECO:0000313" key="13">
    <source>
        <dbReference type="EMBL" id="BAI81074.1"/>
    </source>
</evidence>
<comment type="cofactor">
    <cofactor evidence="9">
        <name>Mg(2+)</name>
        <dbReference type="ChEBI" id="CHEBI:18420"/>
    </cofactor>
    <text evidence="9">Binds 1 Mg(2+) ion per subunit.</text>
</comment>
<evidence type="ECO:0000256" key="6">
    <source>
        <dbReference type="ARBA" id="ARBA00047334"/>
    </source>
</evidence>
<dbReference type="SUPFAM" id="SSF51391">
    <property type="entry name" value="Thiamin phosphate synthase"/>
    <property type="match status" value="1"/>
</dbReference>
<evidence type="ECO:0000256" key="11">
    <source>
        <dbReference type="RuleBase" id="RU004253"/>
    </source>
</evidence>
<comment type="pathway">
    <text evidence="1 9 11">Cofactor biosynthesis; thiamine diphosphate biosynthesis; thiamine phosphate from 4-amino-2-methyl-5-diphosphomethylpyrimidine and 4-methyl-5-(2-phosphoethyl)-thiazole: step 1/1.</text>
</comment>
<evidence type="ECO:0000259" key="12">
    <source>
        <dbReference type="Pfam" id="PF02581"/>
    </source>
</evidence>
<comment type="catalytic activity">
    <reaction evidence="6 9 10">
        <text>4-methyl-5-(2-phosphooxyethyl)-thiazole + 4-amino-2-methyl-5-(diphosphooxymethyl)pyrimidine + H(+) = thiamine phosphate + diphosphate</text>
        <dbReference type="Rhea" id="RHEA:22328"/>
        <dbReference type="ChEBI" id="CHEBI:15378"/>
        <dbReference type="ChEBI" id="CHEBI:33019"/>
        <dbReference type="ChEBI" id="CHEBI:37575"/>
        <dbReference type="ChEBI" id="CHEBI:57841"/>
        <dbReference type="ChEBI" id="CHEBI:58296"/>
        <dbReference type="EC" id="2.5.1.3"/>
    </reaction>
</comment>
<dbReference type="EC" id="2.5.1.3" evidence="9"/>
<dbReference type="EMBL" id="AP011529">
    <property type="protein sequence ID" value="BAI81074.1"/>
    <property type="molecule type" value="Genomic_DNA"/>
</dbReference>
<dbReference type="KEGG" id="ddf:DEFDS_1616"/>
<comment type="catalytic activity">
    <reaction evidence="8 9 10">
        <text>2-[(2R,5Z)-2-carboxy-4-methylthiazol-5(2H)-ylidene]ethyl phosphate + 4-amino-2-methyl-5-(diphosphooxymethyl)pyrimidine + 2 H(+) = thiamine phosphate + CO2 + diphosphate</text>
        <dbReference type="Rhea" id="RHEA:47844"/>
        <dbReference type="ChEBI" id="CHEBI:15378"/>
        <dbReference type="ChEBI" id="CHEBI:16526"/>
        <dbReference type="ChEBI" id="CHEBI:33019"/>
        <dbReference type="ChEBI" id="CHEBI:37575"/>
        <dbReference type="ChEBI" id="CHEBI:57841"/>
        <dbReference type="ChEBI" id="CHEBI:62899"/>
        <dbReference type="EC" id="2.5.1.3"/>
    </reaction>
</comment>
<protein>
    <recommendedName>
        <fullName evidence="9">Thiamine-phosphate synthase</fullName>
        <shortName evidence="9">TP synthase</shortName>
        <shortName evidence="9">TPS</shortName>
        <ecNumber evidence="9">2.5.1.3</ecNumber>
    </recommendedName>
    <alternativeName>
        <fullName evidence="9">Thiamine-phosphate pyrophosphorylase</fullName>
        <shortName evidence="9">TMP pyrophosphorylase</shortName>
        <shortName evidence="9">TMP-PPase</shortName>
    </alternativeName>
</protein>
<dbReference type="GO" id="GO:0004789">
    <property type="term" value="F:thiamine-phosphate diphosphorylase activity"/>
    <property type="evidence" value="ECO:0007669"/>
    <property type="project" value="UniProtKB-UniRule"/>
</dbReference>
<organism evidence="13 14">
    <name type="scientific">Deferribacter desulfuricans (strain DSM 14783 / JCM 11476 / NBRC 101012 / SSM1)</name>
    <dbReference type="NCBI Taxonomy" id="639282"/>
    <lineage>
        <taxon>Bacteria</taxon>
        <taxon>Pseudomonadati</taxon>
        <taxon>Deferribacterota</taxon>
        <taxon>Deferribacteres</taxon>
        <taxon>Deferribacterales</taxon>
        <taxon>Deferribacteraceae</taxon>
        <taxon>Deferribacter</taxon>
    </lineage>
</organism>
<comment type="catalytic activity">
    <reaction evidence="7 9 10">
        <text>2-(2-carboxy-4-methylthiazol-5-yl)ethyl phosphate + 4-amino-2-methyl-5-(diphosphooxymethyl)pyrimidine + 2 H(+) = thiamine phosphate + CO2 + diphosphate</text>
        <dbReference type="Rhea" id="RHEA:47848"/>
        <dbReference type="ChEBI" id="CHEBI:15378"/>
        <dbReference type="ChEBI" id="CHEBI:16526"/>
        <dbReference type="ChEBI" id="CHEBI:33019"/>
        <dbReference type="ChEBI" id="CHEBI:37575"/>
        <dbReference type="ChEBI" id="CHEBI:57841"/>
        <dbReference type="ChEBI" id="CHEBI:62890"/>
        <dbReference type="EC" id="2.5.1.3"/>
    </reaction>
</comment>
<proteinExistence type="inferred from homology"/>
<dbReference type="GO" id="GO:0009228">
    <property type="term" value="P:thiamine biosynthetic process"/>
    <property type="evidence" value="ECO:0007669"/>
    <property type="project" value="UniProtKB-KW"/>
</dbReference>
<dbReference type="eggNOG" id="COG0352">
    <property type="taxonomic scope" value="Bacteria"/>
</dbReference>
<dbReference type="GO" id="GO:0000287">
    <property type="term" value="F:magnesium ion binding"/>
    <property type="evidence" value="ECO:0007669"/>
    <property type="project" value="UniProtKB-UniRule"/>
</dbReference>
<dbReference type="NCBIfam" id="TIGR00693">
    <property type="entry name" value="thiE"/>
    <property type="match status" value="1"/>
</dbReference>
<keyword evidence="2 9" id="KW-0808">Transferase</keyword>
<keyword evidence="3 9" id="KW-0479">Metal-binding</keyword>
<gene>
    <name evidence="9 13" type="primary">thiE</name>
    <name evidence="13" type="ordered locus">DEFDS_1616</name>
</gene>
<dbReference type="RefSeq" id="WP_013008320.1">
    <property type="nucleotide sequence ID" value="NC_013939.1"/>
</dbReference>
<feature type="binding site" evidence="9">
    <location>
        <position position="114"/>
    </location>
    <ligand>
        <name>4-amino-2-methyl-5-(diphosphooxymethyl)pyrimidine</name>
        <dbReference type="ChEBI" id="CHEBI:57841"/>
    </ligand>
</feature>
<dbReference type="Pfam" id="PF02581">
    <property type="entry name" value="TMP-TENI"/>
    <property type="match status" value="1"/>
</dbReference>
<dbReference type="InterPro" id="IPR034291">
    <property type="entry name" value="TMP_synthase"/>
</dbReference>
<evidence type="ECO:0000313" key="14">
    <source>
        <dbReference type="Proteomes" id="UP000001520"/>
    </source>
</evidence>
<dbReference type="Gene3D" id="3.20.20.70">
    <property type="entry name" value="Aldolase class I"/>
    <property type="match status" value="1"/>
</dbReference>
<dbReference type="HAMAP" id="MF_00097">
    <property type="entry name" value="TMP_synthase"/>
    <property type="match status" value="1"/>
</dbReference>
<dbReference type="HOGENOM" id="CLU_018272_3_2_0"/>
<comment type="function">
    <text evidence="9">Condenses 4-methyl-5-(beta-hydroxyethyl)thiazole monophosphate (THZ-P) and 2-methyl-4-amino-5-hydroxymethyl pyrimidine pyrophosphate (HMP-PP) to form thiamine monophosphate (TMP).</text>
</comment>
<sequence length="213" mass="24052">MRSKDRSKIADYLKCYIILETDLIKLPLEEFLNQCIEAGAKMFQLRNKHKTARENFHIGESIKKILDGKDVFFIINDRVDLALCLDADGVHLGEKDLPADIVKRKYKDLIIGYSCNNLSDINYANQTNVDYIGIGPAFPTKTKEDHRTVLSKEDYNKLLSHTNLPAVAIGGITPKNISKFHDIPISGFAVSSYICASENPFEAVKNILSFFHE</sequence>
<feature type="binding site" evidence="9">
    <location>
        <position position="76"/>
    </location>
    <ligand>
        <name>4-amino-2-methyl-5-(diphosphooxymethyl)pyrimidine</name>
        <dbReference type="ChEBI" id="CHEBI:57841"/>
    </ligand>
</feature>
<dbReference type="AlphaFoldDB" id="D3P8N4"/>
<dbReference type="PANTHER" id="PTHR20857:SF15">
    <property type="entry name" value="THIAMINE-PHOSPHATE SYNTHASE"/>
    <property type="match status" value="1"/>
</dbReference>
<keyword evidence="14" id="KW-1185">Reference proteome</keyword>
<evidence type="ECO:0000256" key="1">
    <source>
        <dbReference type="ARBA" id="ARBA00005165"/>
    </source>
</evidence>
<feature type="binding site" evidence="9">
    <location>
        <begin position="140"/>
        <end position="142"/>
    </location>
    <ligand>
        <name>2-[(2R,5Z)-2-carboxy-4-methylthiazol-5(2H)-ylidene]ethyl phosphate</name>
        <dbReference type="ChEBI" id="CHEBI:62899"/>
    </ligand>
</feature>
<keyword evidence="4 9" id="KW-0460">Magnesium</keyword>
<evidence type="ECO:0000256" key="5">
    <source>
        <dbReference type="ARBA" id="ARBA00022977"/>
    </source>
</evidence>
<dbReference type="STRING" id="639282.DEFDS_1616"/>
<feature type="binding site" evidence="9">
    <location>
        <begin position="44"/>
        <end position="48"/>
    </location>
    <ligand>
        <name>4-amino-2-methyl-5-(diphosphooxymethyl)pyrimidine</name>
        <dbReference type="ChEBI" id="CHEBI:57841"/>
    </ligand>
</feature>
<name>D3P8N4_DEFDS</name>
<feature type="binding site" evidence="9">
    <location>
        <position position="96"/>
    </location>
    <ligand>
        <name>Mg(2+)</name>
        <dbReference type="ChEBI" id="CHEBI:18420"/>
    </ligand>
</feature>
<accession>D3P8N4</accession>
<feature type="binding site" evidence="9">
    <location>
        <position position="171"/>
    </location>
    <ligand>
        <name>2-[(2R,5Z)-2-carboxy-4-methylthiazol-5(2H)-ylidene]ethyl phosphate</name>
        <dbReference type="ChEBI" id="CHEBI:62899"/>
    </ligand>
</feature>
<evidence type="ECO:0000256" key="9">
    <source>
        <dbReference type="HAMAP-Rule" id="MF_00097"/>
    </source>
</evidence>
<dbReference type="GO" id="GO:0005737">
    <property type="term" value="C:cytoplasm"/>
    <property type="evidence" value="ECO:0007669"/>
    <property type="project" value="TreeGrafter"/>
</dbReference>
<evidence type="ECO:0000256" key="2">
    <source>
        <dbReference type="ARBA" id="ARBA00022679"/>
    </source>
</evidence>
<dbReference type="InterPro" id="IPR013785">
    <property type="entry name" value="Aldolase_TIM"/>
</dbReference>